<comment type="caution">
    <text evidence="1">The sequence shown here is derived from an EMBL/GenBank/DDBJ whole genome shotgun (WGS) entry which is preliminary data.</text>
</comment>
<gene>
    <name evidence="1" type="ORF">GGD50_000496</name>
</gene>
<reference evidence="1 2" key="1">
    <citation type="submission" date="2020-08" db="EMBL/GenBank/DDBJ databases">
        <title>Genomic Encyclopedia of Type Strains, Phase IV (KMG-V): Genome sequencing to study the core and pangenomes of soil and plant-associated prokaryotes.</title>
        <authorList>
            <person name="Whitman W."/>
        </authorList>
    </citation>
    <scope>NUCLEOTIDE SEQUENCE [LARGE SCALE GENOMIC DNA]</scope>
    <source>
        <strain evidence="1 2">SEMIA 4064</strain>
    </source>
</reference>
<dbReference type="AlphaFoldDB" id="A0A7W8XMB9"/>
<organism evidence="1 2">
    <name type="scientific">Rhizobium paranaense</name>
    <dbReference type="NCBI Taxonomy" id="1650438"/>
    <lineage>
        <taxon>Bacteria</taxon>
        <taxon>Pseudomonadati</taxon>
        <taxon>Pseudomonadota</taxon>
        <taxon>Alphaproteobacteria</taxon>
        <taxon>Hyphomicrobiales</taxon>
        <taxon>Rhizobiaceae</taxon>
        <taxon>Rhizobium/Agrobacterium group</taxon>
        <taxon>Rhizobium</taxon>
    </lineage>
</organism>
<name>A0A7W8XMB9_9HYPH</name>
<evidence type="ECO:0000313" key="2">
    <source>
        <dbReference type="Proteomes" id="UP000549882"/>
    </source>
</evidence>
<dbReference type="Proteomes" id="UP000549882">
    <property type="component" value="Unassembled WGS sequence"/>
</dbReference>
<proteinExistence type="predicted"/>
<accession>A0A7W8XMB9</accession>
<evidence type="ECO:0000313" key="1">
    <source>
        <dbReference type="EMBL" id="MBB5571920.1"/>
    </source>
</evidence>
<sequence length="49" mass="5794">MIPPLFVSDFIRDFHEEQRRAQLGVFIWLTALKPHTRLPIAPMQTLHPQ</sequence>
<dbReference type="EMBL" id="JACHBI010000001">
    <property type="protein sequence ID" value="MBB5571920.1"/>
    <property type="molecule type" value="Genomic_DNA"/>
</dbReference>
<protein>
    <submittedName>
        <fullName evidence="1">Uncharacterized protein</fullName>
    </submittedName>
</protein>
<keyword evidence="2" id="KW-1185">Reference proteome</keyword>